<organism evidence="4 5">
    <name type="scientific">Helicocarpus griseus UAMH5409</name>
    <dbReference type="NCBI Taxonomy" id="1447875"/>
    <lineage>
        <taxon>Eukaryota</taxon>
        <taxon>Fungi</taxon>
        <taxon>Dikarya</taxon>
        <taxon>Ascomycota</taxon>
        <taxon>Pezizomycotina</taxon>
        <taxon>Eurotiomycetes</taxon>
        <taxon>Eurotiomycetidae</taxon>
        <taxon>Onygenales</taxon>
        <taxon>Ajellomycetaceae</taxon>
        <taxon>Helicocarpus</taxon>
    </lineage>
</organism>
<dbReference type="InterPro" id="IPR040079">
    <property type="entry name" value="Glutathione_S-Trfase"/>
</dbReference>
<dbReference type="STRING" id="1447875.A0A2B7WRA5"/>
<dbReference type="Gene3D" id="1.20.1050.10">
    <property type="match status" value="1"/>
</dbReference>
<dbReference type="Proteomes" id="UP000223968">
    <property type="component" value="Unassembled WGS sequence"/>
</dbReference>
<dbReference type="InterPro" id="IPR010987">
    <property type="entry name" value="Glutathione-S-Trfase_C-like"/>
</dbReference>
<evidence type="ECO:0000313" key="5">
    <source>
        <dbReference type="Proteomes" id="UP000223968"/>
    </source>
</evidence>
<dbReference type="SUPFAM" id="SSF47616">
    <property type="entry name" value="GST C-terminal domain-like"/>
    <property type="match status" value="1"/>
</dbReference>
<dbReference type="SFLD" id="SFLDG00358">
    <property type="entry name" value="Main_(cytGST)"/>
    <property type="match status" value="1"/>
</dbReference>
<dbReference type="InterPro" id="IPR004045">
    <property type="entry name" value="Glutathione_S-Trfase_N"/>
</dbReference>
<dbReference type="InterPro" id="IPR036249">
    <property type="entry name" value="Thioredoxin-like_sf"/>
</dbReference>
<dbReference type="SFLD" id="SFLDS00019">
    <property type="entry name" value="Glutathione_Transferase_(cytos"/>
    <property type="match status" value="1"/>
</dbReference>
<accession>A0A2B7WRA5</accession>
<dbReference type="GO" id="GO:0045174">
    <property type="term" value="F:glutathione dehydrogenase (ascorbate) activity"/>
    <property type="evidence" value="ECO:0007669"/>
    <property type="project" value="UniProtKB-ARBA"/>
</dbReference>
<dbReference type="InterPro" id="IPR005442">
    <property type="entry name" value="GST_omega"/>
</dbReference>
<keyword evidence="1" id="KW-0560">Oxidoreductase</keyword>
<dbReference type="PANTHER" id="PTHR43968:SF13">
    <property type="entry name" value="GLUTATHIONE TRANSFERASE OMEGA-1"/>
    <property type="match status" value="1"/>
</dbReference>
<dbReference type="AlphaFoldDB" id="A0A2B7WRA5"/>
<dbReference type="GO" id="GO:0005737">
    <property type="term" value="C:cytoplasm"/>
    <property type="evidence" value="ECO:0007669"/>
    <property type="project" value="InterPro"/>
</dbReference>
<dbReference type="OrthoDB" id="4951845at2759"/>
<dbReference type="PROSITE" id="PS50405">
    <property type="entry name" value="GST_CTER"/>
    <property type="match status" value="1"/>
</dbReference>
<evidence type="ECO:0000256" key="1">
    <source>
        <dbReference type="ARBA" id="ARBA00023002"/>
    </source>
</evidence>
<comment type="caution">
    <text evidence="4">The sequence shown here is derived from an EMBL/GenBank/DDBJ whole genome shotgun (WGS) entry which is preliminary data.</text>
</comment>
<keyword evidence="5" id="KW-1185">Reference proteome</keyword>
<feature type="domain" description="GST N-terminal" evidence="2">
    <location>
        <begin position="25"/>
        <end position="115"/>
    </location>
</feature>
<dbReference type="Pfam" id="PF13409">
    <property type="entry name" value="GST_N_2"/>
    <property type="match status" value="1"/>
</dbReference>
<evidence type="ECO:0000313" key="4">
    <source>
        <dbReference type="EMBL" id="PGG99285.1"/>
    </source>
</evidence>
<feature type="domain" description="GST C-terminal" evidence="3">
    <location>
        <begin position="122"/>
        <end position="259"/>
    </location>
</feature>
<evidence type="ECO:0000259" key="3">
    <source>
        <dbReference type="PROSITE" id="PS50405"/>
    </source>
</evidence>
<dbReference type="EMBL" id="PDNB01000207">
    <property type="protein sequence ID" value="PGG99285.1"/>
    <property type="molecule type" value="Genomic_DNA"/>
</dbReference>
<dbReference type="Gene3D" id="3.40.30.10">
    <property type="entry name" value="Glutaredoxin"/>
    <property type="match status" value="1"/>
</dbReference>
<dbReference type="GO" id="GO:0004364">
    <property type="term" value="F:glutathione transferase activity"/>
    <property type="evidence" value="ECO:0007669"/>
    <property type="project" value="InterPro"/>
</dbReference>
<dbReference type="InterPro" id="IPR050983">
    <property type="entry name" value="GST_Omega/HSP26"/>
</dbReference>
<dbReference type="InterPro" id="IPR036282">
    <property type="entry name" value="Glutathione-S-Trfase_C_sf"/>
</dbReference>
<reference evidence="4 5" key="1">
    <citation type="submission" date="2017-10" db="EMBL/GenBank/DDBJ databases">
        <title>Comparative genomics in systemic dimorphic fungi from Ajellomycetaceae.</title>
        <authorList>
            <person name="Munoz J.F."/>
            <person name="Mcewen J.G."/>
            <person name="Clay O.K."/>
            <person name="Cuomo C.A."/>
        </authorList>
    </citation>
    <scope>NUCLEOTIDE SEQUENCE [LARGE SCALE GENOMIC DNA]</scope>
    <source>
        <strain evidence="4 5">UAMH5409</strain>
    </source>
</reference>
<evidence type="ECO:0000259" key="2">
    <source>
        <dbReference type="PROSITE" id="PS50404"/>
    </source>
</evidence>
<protein>
    <recommendedName>
        <fullName evidence="6">Glutathione S-transferase</fullName>
    </recommendedName>
</protein>
<dbReference type="PRINTS" id="PR01625">
    <property type="entry name" value="GSTRNSFRASEO"/>
</dbReference>
<dbReference type="PROSITE" id="PS50404">
    <property type="entry name" value="GST_NTER"/>
    <property type="match status" value="1"/>
</dbReference>
<gene>
    <name evidence="4" type="ORF">AJ79_08591</name>
</gene>
<dbReference type="PANTHER" id="PTHR43968">
    <property type="match status" value="1"/>
</dbReference>
<dbReference type="Pfam" id="PF13410">
    <property type="entry name" value="GST_C_2"/>
    <property type="match status" value="1"/>
</dbReference>
<dbReference type="SUPFAM" id="SSF52833">
    <property type="entry name" value="Thioredoxin-like"/>
    <property type="match status" value="1"/>
</dbReference>
<sequence>MANIVRHPIATGRAKALVDKHSAEQPLKLYAGWFCPTNHPARTVQRTWIALEEKKIPYQYLEIDPYDKSPSFLALNPKGLVPTLGAPLPNNQGTKPLYESNILNEYLEEAYPTHTPHLLPKDPYERARARIWIDFVGARILPASRKLQTAKGSDEIQATRGELLKALKEFTAQMDAEGPFFGGKEISLVDIALVPWVARFFLVEKYKEGGLGVPKEGQGGQDEAVWGRWRKWEKAVLERESVRNTMSDEVQYEELAKQMWA</sequence>
<name>A0A2B7WRA5_9EURO</name>
<proteinExistence type="predicted"/>
<evidence type="ECO:0008006" key="6">
    <source>
        <dbReference type="Google" id="ProtNLM"/>
    </source>
</evidence>